<proteinExistence type="predicted"/>
<reference evidence="2 3" key="1">
    <citation type="submission" date="2019-10" db="EMBL/GenBank/DDBJ databases">
        <title>Complete genome sequences for adaption low water activity.</title>
        <authorList>
            <person name="Zhao L."/>
            <person name="Zhong J."/>
        </authorList>
    </citation>
    <scope>NUCLEOTIDE SEQUENCE [LARGE SCALE GENOMIC DNA]</scope>
    <source>
        <strain evidence="2 3">FDU301</strain>
    </source>
</reference>
<dbReference type="Gene3D" id="3.40.50.2000">
    <property type="entry name" value="Glycogen Phosphorylase B"/>
    <property type="match status" value="2"/>
</dbReference>
<dbReference type="CDD" id="cd03801">
    <property type="entry name" value="GT4_PimA-like"/>
    <property type="match status" value="1"/>
</dbReference>
<gene>
    <name evidence="2" type="ORF">FDZ14_22105</name>
</gene>
<dbReference type="GO" id="GO:0016757">
    <property type="term" value="F:glycosyltransferase activity"/>
    <property type="evidence" value="ECO:0007669"/>
    <property type="project" value="InterPro"/>
</dbReference>
<dbReference type="PANTHER" id="PTHR12526">
    <property type="entry name" value="GLYCOSYLTRANSFERASE"/>
    <property type="match status" value="1"/>
</dbReference>
<protein>
    <submittedName>
        <fullName evidence="2">Glycosyltransferase</fullName>
    </submittedName>
</protein>
<dbReference type="InterPro" id="IPR001296">
    <property type="entry name" value="Glyco_trans_1"/>
</dbReference>
<evidence type="ECO:0000313" key="3">
    <source>
        <dbReference type="Proteomes" id="UP000501076"/>
    </source>
</evidence>
<feature type="domain" description="Glycosyl transferase family 1" evidence="1">
    <location>
        <begin position="173"/>
        <end position="339"/>
    </location>
</feature>
<sequence>MNSKKQKNTKVLMVGSSLKVKGGMTTVVESFLQHEFERDITLKYIPTHIETKNSLCKKLFFLKGLVQILNELIFGKVEIIHMHMSERGSFSRKYIIFKLSKFFNKKVITHTHGAEFEEFYNQSDEKSKRKINKLLKESDTVITLGESWNNIIKRIENESNTFILRNSVPIPAKQNKLNDKKIKILFLAVLIKRKGILDLIEASQKIITELESKNKQVEFVIAGDGELESASKSLVEKLGVSKYFKFVGWVNNEQKQELLKESDLFVLPSYNEGLPLSILEAISYGIPVISTNVGSINEAVKNEENGYLINPGDKEKLADFTIKLLTDSNFKQMGEASRKVAVDLFDIDSYFKMVENLYLTVDQRKTLGNSHGAK</sequence>
<dbReference type="EMBL" id="CP045272">
    <property type="protein sequence ID" value="QJX78750.1"/>
    <property type="molecule type" value="Genomic_DNA"/>
</dbReference>
<organism evidence="2 3">
    <name type="scientific">Priestia megaterium</name>
    <name type="common">Bacillus megaterium</name>
    <dbReference type="NCBI Taxonomy" id="1404"/>
    <lineage>
        <taxon>Bacteria</taxon>
        <taxon>Bacillati</taxon>
        <taxon>Bacillota</taxon>
        <taxon>Bacilli</taxon>
        <taxon>Bacillales</taxon>
        <taxon>Bacillaceae</taxon>
        <taxon>Priestia</taxon>
    </lineage>
</organism>
<dbReference type="Proteomes" id="UP000501076">
    <property type="component" value="Chromosome"/>
</dbReference>
<evidence type="ECO:0000313" key="2">
    <source>
        <dbReference type="EMBL" id="QJX78750.1"/>
    </source>
</evidence>
<dbReference type="Pfam" id="PF00534">
    <property type="entry name" value="Glycos_transf_1"/>
    <property type="match status" value="1"/>
</dbReference>
<accession>A0A6M6DVQ6</accession>
<keyword evidence="2" id="KW-0808">Transferase</keyword>
<dbReference type="SUPFAM" id="SSF53756">
    <property type="entry name" value="UDP-Glycosyltransferase/glycogen phosphorylase"/>
    <property type="match status" value="1"/>
</dbReference>
<evidence type="ECO:0000259" key="1">
    <source>
        <dbReference type="Pfam" id="PF00534"/>
    </source>
</evidence>
<dbReference type="RefSeq" id="WP_171777595.1">
    <property type="nucleotide sequence ID" value="NZ_CP045272.1"/>
</dbReference>
<dbReference type="AlphaFoldDB" id="A0A6M6DVQ6"/>
<name>A0A6M6DVQ6_PRIMG</name>